<keyword evidence="2" id="KW-1185">Reference proteome</keyword>
<sequence length="83" mass="9289">MSLRTASQLFEESLEKVVARELVPISSGLRTTDRVQPGQVASPSQDQRIRNMSIRGSARRHEAREIMSGVNTACSRHPTRRIS</sequence>
<dbReference type="Proteomes" id="UP001469553">
    <property type="component" value="Unassembled WGS sequence"/>
</dbReference>
<proteinExistence type="predicted"/>
<evidence type="ECO:0000313" key="2">
    <source>
        <dbReference type="Proteomes" id="UP001469553"/>
    </source>
</evidence>
<dbReference type="EMBL" id="JAHRIP010051279">
    <property type="protein sequence ID" value="MEQ2301101.1"/>
    <property type="molecule type" value="Genomic_DNA"/>
</dbReference>
<accession>A0ABV0Z565</accession>
<evidence type="ECO:0000313" key="1">
    <source>
        <dbReference type="EMBL" id="MEQ2301101.1"/>
    </source>
</evidence>
<feature type="non-terminal residue" evidence="1">
    <location>
        <position position="83"/>
    </location>
</feature>
<organism evidence="1 2">
    <name type="scientific">Ameca splendens</name>
    <dbReference type="NCBI Taxonomy" id="208324"/>
    <lineage>
        <taxon>Eukaryota</taxon>
        <taxon>Metazoa</taxon>
        <taxon>Chordata</taxon>
        <taxon>Craniata</taxon>
        <taxon>Vertebrata</taxon>
        <taxon>Euteleostomi</taxon>
        <taxon>Actinopterygii</taxon>
        <taxon>Neopterygii</taxon>
        <taxon>Teleostei</taxon>
        <taxon>Neoteleostei</taxon>
        <taxon>Acanthomorphata</taxon>
        <taxon>Ovalentaria</taxon>
        <taxon>Atherinomorphae</taxon>
        <taxon>Cyprinodontiformes</taxon>
        <taxon>Goodeidae</taxon>
        <taxon>Ameca</taxon>
    </lineage>
</organism>
<comment type="caution">
    <text evidence="1">The sequence shown here is derived from an EMBL/GenBank/DDBJ whole genome shotgun (WGS) entry which is preliminary data.</text>
</comment>
<reference evidence="1 2" key="1">
    <citation type="submission" date="2021-06" db="EMBL/GenBank/DDBJ databases">
        <authorList>
            <person name="Palmer J.M."/>
        </authorList>
    </citation>
    <scope>NUCLEOTIDE SEQUENCE [LARGE SCALE GENOMIC DNA]</scope>
    <source>
        <strain evidence="1 2">AS_MEX2019</strain>
        <tissue evidence="1">Muscle</tissue>
    </source>
</reference>
<gene>
    <name evidence="1" type="ORF">AMECASPLE_032570</name>
</gene>
<name>A0ABV0Z565_9TELE</name>
<protein>
    <submittedName>
        <fullName evidence="1">Uncharacterized protein</fullName>
    </submittedName>
</protein>